<dbReference type="InterPro" id="IPR055298">
    <property type="entry name" value="AtLOH3-like"/>
</dbReference>
<dbReference type="GO" id="GO:0046983">
    <property type="term" value="F:protein dimerization activity"/>
    <property type="evidence" value="ECO:0007669"/>
    <property type="project" value="InterPro"/>
</dbReference>
<feature type="domain" description="HAT C-terminal dimerisation" evidence="1">
    <location>
        <begin position="65"/>
        <end position="127"/>
    </location>
</feature>
<dbReference type="AlphaFoldDB" id="W2LGN0"/>
<name>W2LGN0_PHYNI</name>
<dbReference type="PANTHER" id="PTHR11697:SF230">
    <property type="entry name" value="ZINC FINGER, MYM DOMAIN CONTAINING 1"/>
    <property type="match status" value="1"/>
</dbReference>
<reference evidence="2" key="1">
    <citation type="submission" date="2013-11" db="EMBL/GenBank/DDBJ databases">
        <title>The Genome Sequence of Phytophthora parasitica CHvinca01.</title>
        <authorList>
            <consortium name="The Broad Institute Genomics Platform"/>
            <person name="Russ C."/>
            <person name="Tyler B."/>
            <person name="Panabieres F."/>
            <person name="Shan W."/>
            <person name="Tripathy S."/>
            <person name="Grunwald N."/>
            <person name="Machado M."/>
            <person name="Johnson C.S."/>
            <person name="Arredondo F."/>
            <person name="Hong C."/>
            <person name="Coffey M."/>
            <person name="Young S.K."/>
            <person name="Zeng Q."/>
            <person name="Gargeya S."/>
            <person name="Fitzgerald M."/>
            <person name="Abouelleil A."/>
            <person name="Alvarado L."/>
            <person name="Chapman S.B."/>
            <person name="Gainer-Dewar J."/>
            <person name="Goldberg J."/>
            <person name="Griggs A."/>
            <person name="Gujja S."/>
            <person name="Hansen M."/>
            <person name="Howarth C."/>
            <person name="Imamovic A."/>
            <person name="Ireland A."/>
            <person name="Larimer J."/>
            <person name="McCowan C."/>
            <person name="Murphy C."/>
            <person name="Pearson M."/>
            <person name="Poon T.W."/>
            <person name="Priest M."/>
            <person name="Roberts A."/>
            <person name="Saif S."/>
            <person name="Shea T."/>
            <person name="Sykes S."/>
            <person name="Wortman J."/>
            <person name="Nusbaum C."/>
            <person name="Birren B."/>
        </authorList>
    </citation>
    <scope>NUCLEOTIDE SEQUENCE [LARGE SCALE GENOMIC DNA]</scope>
    <source>
        <strain evidence="2">CHvinca01</strain>
    </source>
</reference>
<organism evidence="2">
    <name type="scientific">Phytophthora nicotianae</name>
    <name type="common">Potato buckeye rot agent</name>
    <name type="synonym">Phytophthora parasitica</name>
    <dbReference type="NCBI Taxonomy" id="4792"/>
    <lineage>
        <taxon>Eukaryota</taxon>
        <taxon>Sar</taxon>
        <taxon>Stramenopiles</taxon>
        <taxon>Oomycota</taxon>
        <taxon>Peronosporomycetes</taxon>
        <taxon>Peronosporales</taxon>
        <taxon>Peronosporaceae</taxon>
        <taxon>Phytophthora</taxon>
    </lineage>
</organism>
<dbReference type="Pfam" id="PF05699">
    <property type="entry name" value="Dimer_Tnp_hAT"/>
    <property type="match status" value="1"/>
</dbReference>
<gene>
    <name evidence="2" type="ORF">L917_06455</name>
</gene>
<accession>W2LGN0</accession>
<evidence type="ECO:0000313" key="2">
    <source>
        <dbReference type="EMBL" id="ETL95805.1"/>
    </source>
</evidence>
<dbReference type="InterPro" id="IPR008906">
    <property type="entry name" value="HATC_C_dom"/>
</dbReference>
<dbReference type="Proteomes" id="UP000054423">
    <property type="component" value="Unassembled WGS sequence"/>
</dbReference>
<protein>
    <recommendedName>
        <fullName evidence="1">HAT C-terminal dimerisation domain-containing protein</fullName>
    </recommendedName>
</protein>
<dbReference type="EMBL" id="KI678964">
    <property type="protein sequence ID" value="ETL95805.1"/>
    <property type="molecule type" value="Genomic_DNA"/>
</dbReference>
<dbReference type="OrthoDB" id="118159at2759"/>
<evidence type="ECO:0000259" key="1">
    <source>
        <dbReference type="Pfam" id="PF05699"/>
    </source>
</evidence>
<proteinExistence type="predicted"/>
<dbReference type="VEuPathDB" id="FungiDB:PPTG_02863"/>
<dbReference type="PANTHER" id="PTHR11697">
    <property type="entry name" value="GENERAL TRANSCRIPTION FACTOR 2-RELATED ZINC FINGER PROTEIN"/>
    <property type="match status" value="1"/>
</dbReference>
<sequence length="157" mass="18253">MELWAGLNARKKFIYRKPDSISTIASDYYPEDFENQIETLKQETISFREFAINDSRFENTKSINQLNVTMMATGAHTIFPTLYRVVQLVCMLPVLMESAERSFSVMKRVKTRLRTKIGYEWLSDLLLLSTENDLTIGISRDEVLDRFSSASQRRIPL</sequence>